<evidence type="ECO:0000256" key="21">
    <source>
        <dbReference type="SAM" id="MobiDB-lite"/>
    </source>
</evidence>
<sequence length="868" mass="95469">MRNDRLASYRAKRDFSLTEEPSGKAAVPKSKQLRFVIQRHDATRLHYDLRLELDGTFKSWAVTKGPSLDPTIKRLAVEVEDHPLDYGDFEGTIPEGQYGGGTVQLWDRGYWIPEGDPHEGLKRGDLKFTLAGERLQGGFVLVRMKWDRKGGKGGGRTNWLLIKHRDDAAHEGDDDKVLKDPKSIASGRTLKEIALGTGKAPKPFMTSKKRGAGAVWQSNKKNGGNTASTPKSKAKAKKVASMPKFVEPQLAKLVERVPGGAGWAHEVKFDGYRLQLRVEDGEATLRTRKGLDWTRKFSTIAQQAEALPDCILDGEAVALDSHGAPDFAALQAALSNDKSEDLIFFAFDLLFLEAEDQRPLPLSERKTRLKTLLDGMKGKHSGLRYVDHFETGGDAVLQSACRMHLEGIVSKELDAPYKSGRSNGWTKAKCRAGHEVVIGGWTSEGRRLRSLLAGVHRGEGNDRKLVYVGRVGTGFGESVMRSLMPKLRAVASKTSPFAAGASPPKEANMHWAKPDLVAEIEFAGWTGAGNIRQAAFKGLRSDKPAEEVEAEVAADPEKTKMAKPSIAKSDRAIVMGVSISHPDKPLWPDEKPPVTKLELAEYYEAVGDWMIDHIAGRPCSIVRTPDGIDGGQKFFQRHSMPGSSNLLDEVKVKGDRKPYLQIDRVEGLAAVAQMGGTELHPWNCQPGHPERPGRLVFDLDPAPDVKFAAVISGAREIAARLRKLGLVPFCKTTGGKGLHVVVPLIDDRKSPDWDTAKTFAREICRRVAEDEPGLYVIKMSKAVRTGRIFLDYLRNDRTATAVAPLSSRARPGATVSMPIAWTQVKAGLDPMKFTVRTAPALLKRNKPWKDYAKSAKPLRAAIEKLVKF</sequence>
<keyword evidence="9" id="KW-0227">DNA damage</keyword>
<reference evidence="23 24" key="1">
    <citation type="submission" date="2021-06" db="EMBL/GenBank/DDBJ databases">
        <authorList>
            <person name="Lee D.H."/>
        </authorList>
    </citation>
    <scope>NUCLEOTIDE SEQUENCE [LARGE SCALE GENOMIC DNA]</scope>
    <source>
        <strain evidence="23 24">MMS21-HV4-11</strain>
    </source>
</reference>
<comment type="cofactor">
    <cofactor evidence="1">
        <name>Mn(2+)</name>
        <dbReference type="ChEBI" id="CHEBI:29035"/>
    </cofactor>
</comment>
<dbReference type="Proteomes" id="UP000727907">
    <property type="component" value="Unassembled WGS sequence"/>
</dbReference>
<dbReference type="Pfam" id="PF04679">
    <property type="entry name" value="DNA_ligase_A_C"/>
    <property type="match status" value="1"/>
</dbReference>
<evidence type="ECO:0000256" key="7">
    <source>
        <dbReference type="ARBA" id="ARBA00022723"/>
    </source>
</evidence>
<dbReference type="PANTHER" id="PTHR42705">
    <property type="entry name" value="BIFUNCTIONAL NON-HOMOLOGOUS END JOINING PROTEIN LIGD"/>
    <property type="match status" value="1"/>
</dbReference>
<dbReference type="GO" id="GO:0003910">
    <property type="term" value="F:DNA ligase (ATP) activity"/>
    <property type="evidence" value="ECO:0007669"/>
    <property type="project" value="UniProtKB-EC"/>
</dbReference>
<dbReference type="CDD" id="cd04862">
    <property type="entry name" value="PaeLigD_Pol_like"/>
    <property type="match status" value="1"/>
</dbReference>
<evidence type="ECO:0000256" key="3">
    <source>
        <dbReference type="ARBA" id="ARBA00022598"/>
    </source>
</evidence>
<evidence type="ECO:0000256" key="19">
    <source>
        <dbReference type="ARBA" id="ARBA00029943"/>
    </source>
</evidence>
<keyword evidence="15" id="KW-0233">DNA recombination</keyword>
<comment type="caution">
    <text evidence="23">The sequence shown here is derived from an EMBL/GenBank/DDBJ whole genome shotgun (WGS) entry which is preliminary data.</text>
</comment>
<keyword evidence="10" id="KW-0378">Hydrolase</keyword>
<dbReference type="NCBIfam" id="TIGR02778">
    <property type="entry name" value="ligD_pol"/>
    <property type="match status" value="1"/>
</dbReference>
<evidence type="ECO:0000256" key="11">
    <source>
        <dbReference type="ARBA" id="ARBA00022839"/>
    </source>
</evidence>
<dbReference type="NCBIfam" id="TIGR02777">
    <property type="entry name" value="LigD_PE_dom"/>
    <property type="match status" value="1"/>
</dbReference>
<evidence type="ECO:0000256" key="14">
    <source>
        <dbReference type="ARBA" id="ARBA00023125"/>
    </source>
</evidence>
<dbReference type="NCBIfam" id="TIGR02779">
    <property type="entry name" value="NHEJ_ligase_lig"/>
    <property type="match status" value="1"/>
</dbReference>
<evidence type="ECO:0000256" key="12">
    <source>
        <dbReference type="ARBA" id="ARBA00022840"/>
    </source>
</evidence>
<keyword evidence="7" id="KW-0479">Metal-binding</keyword>
<keyword evidence="14" id="KW-0238">DNA-binding</keyword>
<dbReference type="InterPro" id="IPR012310">
    <property type="entry name" value="DNA_ligase_ATP-dep_cent"/>
</dbReference>
<feature type="domain" description="ATP-dependent DNA ligase family profile" evidence="22">
    <location>
        <begin position="335"/>
        <end position="429"/>
    </location>
</feature>
<dbReference type="InterPro" id="IPR014145">
    <property type="entry name" value="LigD_pol_dom"/>
</dbReference>
<keyword evidence="17" id="KW-0464">Manganese</keyword>
<evidence type="ECO:0000256" key="16">
    <source>
        <dbReference type="ARBA" id="ARBA00023204"/>
    </source>
</evidence>
<gene>
    <name evidence="23" type="primary">ligD</name>
    <name evidence="23" type="ORF">KQ910_05865</name>
</gene>
<evidence type="ECO:0000256" key="10">
    <source>
        <dbReference type="ARBA" id="ARBA00022801"/>
    </source>
</evidence>
<dbReference type="CDD" id="cd07971">
    <property type="entry name" value="OBF_DNA_ligase_LigD"/>
    <property type="match status" value="1"/>
</dbReference>
<evidence type="ECO:0000256" key="15">
    <source>
        <dbReference type="ARBA" id="ARBA00023172"/>
    </source>
</evidence>
<name>A0ABS6IFM8_9HYPH</name>
<feature type="compositionally biased region" description="Polar residues" evidence="21">
    <location>
        <begin position="216"/>
        <end position="225"/>
    </location>
</feature>
<keyword evidence="3 23" id="KW-0436">Ligase</keyword>
<dbReference type="PANTHER" id="PTHR42705:SF2">
    <property type="entry name" value="BIFUNCTIONAL NON-HOMOLOGOUS END JOINING PROTEIN LIGD"/>
    <property type="match status" value="1"/>
</dbReference>
<evidence type="ECO:0000256" key="13">
    <source>
        <dbReference type="ARBA" id="ARBA00022932"/>
    </source>
</evidence>
<keyword evidence="11" id="KW-0269">Exonuclease</keyword>
<evidence type="ECO:0000256" key="8">
    <source>
        <dbReference type="ARBA" id="ARBA00022741"/>
    </source>
</evidence>
<evidence type="ECO:0000313" key="24">
    <source>
        <dbReference type="Proteomes" id="UP000727907"/>
    </source>
</evidence>
<accession>A0ABS6IFM8</accession>
<dbReference type="RefSeq" id="WP_216957533.1">
    <property type="nucleotide sequence ID" value="NZ_JAHOPB010000001.1"/>
</dbReference>
<evidence type="ECO:0000313" key="23">
    <source>
        <dbReference type="EMBL" id="MBU8873280.1"/>
    </source>
</evidence>
<dbReference type="InterPro" id="IPR052171">
    <property type="entry name" value="NHEJ_LigD"/>
</dbReference>
<organism evidence="23 24">
    <name type="scientific">Reyranella humidisoli</name>
    <dbReference type="NCBI Taxonomy" id="2849149"/>
    <lineage>
        <taxon>Bacteria</taxon>
        <taxon>Pseudomonadati</taxon>
        <taxon>Pseudomonadota</taxon>
        <taxon>Alphaproteobacteria</taxon>
        <taxon>Hyphomicrobiales</taxon>
        <taxon>Reyranellaceae</taxon>
        <taxon>Reyranella</taxon>
    </lineage>
</organism>
<dbReference type="Pfam" id="PF13298">
    <property type="entry name" value="LigD_N"/>
    <property type="match status" value="1"/>
</dbReference>
<evidence type="ECO:0000256" key="6">
    <source>
        <dbReference type="ARBA" id="ARBA00022722"/>
    </source>
</evidence>
<dbReference type="InterPro" id="IPR014144">
    <property type="entry name" value="LigD_PE_domain"/>
</dbReference>
<keyword evidence="8" id="KW-0547">Nucleotide-binding</keyword>
<dbReference type="EC" id="6.5.1.1" evidence="2"/>
<dbReference type="NCBIfam" id="NF004628">
    <property type="entry name" value="PRK05972.1"/>
    <property type="match status" value="1"/>
</dbReference>
<keyword evidence="13" id="KW-0239">DNA-directed DNA polymerase</keyword>
<evidence type="ECO:0000256" key="9">
    <source>
        <dbReference type="ARBA" id="ARBA00022763"/>
    </source>
</evidence>
<proteinExistence type="predicted"/>
<keyword evidence="16" id="KW-0234">DNA repair</keyword>
<evidence type="ECO:0000256" key="5">
    <source>
        <dbReference type="ARBA" id="ARBA00022695"/>
    </source>
</evidence>
<keyword evidence="18" id="KW-0511">Multifunctional enzyme</keyword>
<evidence type="ECO:0000256" key="2">
    <source>
        <dbReference type="ARBA" id="ARBA00012727"/>
    </source>
</evidence>
<evidence type="ECO:0000259" key="22">
    <source>
        <dbReference type="PROSITE" id="PS50160"/>
    </source>
</evidence>
<dbReference type="InterPro" id="IPR033651">
    <property type="entry name" value="PaeLigD_Pol-like"/>
</dbReference>
<keyword evidence="4" id="KW-0808">Transferase</keyword>
<evidence type="ECO:0000256" key="1">
    <source>
        <dbReference type="ARBA" id="ARBA00001936"/>
    </source>
</evidence>
<dbReference type="PROSITE" id="PS50160">
    <property type="entry name" value="DNA_LIGASE_A3"/>
    <property type="match status" value="1"/>
</dbReference>
<keyword evidence="5" id="KW-0548">Nucleotidyltransferase</keyword>
<keyword evidence="12" id="KW-0067">ATP-binding</keyword>
<dbReference type="Pfam" id="PF01068">
    <property type="entry name" value="DNA_ligase_A_M"/>
    <property type="match status" value="1"/>
</dbReference>
<evidence type="ECO:0000256" key="4">
    <source>
        <dbReference type="ARBA" id="ARBA00022679"/>
    </source>
</evidence>
<dbReference type="CDD" id="cd07906">
    <property type="entry name" value="Adenylation_DNA_ligase_LigD_LigC"/>
    <property type="match status" value="1"/>
</dbReference>
<dbReference type="Pfam" id="PF21686">
    <property type="entry name" value="LigD_Prim-Pol"/>
    <property type="match status" value="1"/>
</dbReference>
<dbReference type="EMBL" id="JAHOPB010000001">
    <property type="protein sequence ID" value="MBU8873280.1"/>
    <property type="molecule type" value="Genomic_DNA"/>
</dbReference>
<dbReference type="NCBIfam" id="TIGR02776">
    <property type="entry name" value="NHEJ_ligase_prk"/>
    <property type="match status" value="1"/>
</dbReference>
<keyword evidence="6" id="KW-0540">Nuclease</keyword>
<dbReference type="InterPro" id="IPR012309">
    <property type="entry name" value="DNA_ligase_ATP-dep_C"/>
</dbReference>
<dbReference type="InterPro" id="IPR014146">
    <property type="entry name" value="LigD_ligase_dom"/>
</dbReference>
<dbReference type="InterPro" id="IPR014143">
    <property type="entry name" value="NHEJ_ligase_prk"/>
</dbReference>
<protein>
    <recommendedName>
        <fullName evidence="2">DNA ligase (ATP)</fullName>
        <ecNumber evidence="2">6.5.1.1</ecNumber>
    </recommendedName>
    <alternativeName>
        <fullName evidence="19">NHEJ DNA polymerase</fullName>
    </alternativeName>
</protein>
<comment type="catalytic activity">
    <reaction evidence="20">
        <text>ATP + (deoxyribonucleotide)n-3'-hydroxyl + 5'-phospho-(deoxyribonucleotide)m = (deoxyribonucleotide)n+m + AMP + diphosphate.</text>
        <dbReference type="EC" id="6.5.1.1"/>
    </reaction>
</comment>
<feature type="region of interest" description="Disordered" evidence="21">
    <location>
        <begin position="199"/>
        <end position="234"/>
    </location>
</feature>
<keyword evidence="24" id="KW-1185">Reference proteome</keyword>
<evidence type="ECO:0000256" key="17">
    <source>
        <dbReference type="ARBA" id="ARBA00023211"/>
    </source>
</evidence>
<evidence type="ECO:0000256" key="20">
    <source>
        <dbReference type="ARBA" id="ARBA00034003"/>
    </source>
</evidence>
<evidence type="ECO:0000256" key="18">
    <source>
        <dbReference type="ARBA" id="ARBA00023268"/>
    </source>
</evidence>